<evidence type="ECO:0000313" key="2">
    <source>
        <dbReference type="Proteomes" id="UP000434582"/>
    </source>
</evidence>
<comment type="caution">
    <text evidence="1">The sequence shown here is derived from an EMBL/GenBank/DDBJ whole genome shotgun (WGS) entry which is preliminary data.</text>
</comment>
<protein>
    <submittedName>
        <fullName evidence="1">Uncharacterized protein</fullName>
    </submittedName>
</protein>
<proteinExistence type="predicted"/>
<evidence type="ECO:0000313" key="1">
    <source>
        <dbReference type="EMBL" id="MQX37799.1"/>
    </source>
</evidence>
<dbReference type="AlphaFoldDB" id="A0A7X1ZFW5"/>
<organism evidence="1 2">
    <name type="scientific">Roseospira navarrensis</name>
    <dbReference type="NCBI Taxonomy" id="140058"/>
    <lineage>
        <taxon>Bacteria</taxon>
        <taxon>Pseudomonadati</taxon>
        <taxon>Pseudomonadota</taxon>
        <taxon>Alphaproteobacteria</taxon>
        <taxon>Rhodospirillales</taxon>
        <taxon>Rhodospirillaceae</taxon>
        <taxon>Roseospira</taxon>
    </lineage>
</organism>
<dbReference type="OrthoDB" id="8454419at2"/>
<dbReference type="RefSeq" id="WP_153345646.1">
    <property type="nucleotide sequence ID" value="NZ_WIVE01000056.1"/>
</dbReference>
<gene>
    <name evidence="1" type="ORF">GHC57_14865</name>
</gene>
<accession>A0A7X1ZFW5</accession>
<reference evidence="1 2" key="1">
    <citation type="submission" date="2019-10" db="EMBL/GenBank/DDBJ databases">
        <title>Draft whole-genome sequence of the purple nonsulfur photosynthetic bacterium Roseospira navarrensis DSM 15114.</title>
        <authorList>
            <person name="Kyndt J.A."/>
            <person name="Meyer T.E."/>
        </authorList>
    </citation>
    <scope>NUCLEOTIDE SEQUENCE [LARGE SCALE GENOMIC DNA]</scope>
    <source>
        <strain evidence="1 2">DSM 15114</strain>
    </source>
</reference>
<sequence length="163" mass="18737">MRVRHIILKKKQVLRDTLWKDGLVPPRHCPVLNKSKPLGEGWVWRSAALTCDDGHDYILFVQARPARLNWSARLLVATPKGWSCVARFESHPCEPRHAHADCDRSGQEVGPTSMDTLTRFPASDLMDRPMPSWDRESFWAAAQRFYRVTRDMGPLFEQVADGR</sequence>
<dbReference type="EMBL" id="WIVE01000056">
    <property type="protein sequence ID" value="MQX37799.1"/>
    <property type="molecule type" value="Genomic_DNA"/>
</dbReference>
<dbReference type="Proteomes" id="UP000434582">
    <property type="component" value="Unassembled WGS sequence"/>
</dbReference>
<keyword evidence="2" id="KW-1185">Reference proteome</keyword>
<name>A0A7X1ZFW5_9PROT</name>